<dbReference type="Proteomes" id="UP000290637">
    <property type="component" value="Chromosome"/>
</dbReference>
<reference evidence="1 2" key="1">
    <citation type="submission" date="2019-02" db="EMBL/GenBank/DDBJ databases">
        <title>Draft Genome Sequences of Six Type Strains of the Genus Massilia.</title>
        <authorList>
            <person name="Miess H."/>
            <person name="Frediansyhah A."/>
            <person name="Gross H."/>
        </authorList>
    </citation>
    <scope>NUCLEOTIDE SEQUENCE [LARGE SCALE GENOMIC DNA]</scope>
    <source>
        <strain evidence="1 2">DSM 17473</strain>
    </source>
</reference>
<accession>A0A4P6L441</accession>
<evidence type="ECO:0000313" key="2">
    <source>
        <dbReference type="Proteomes" id="UP000290637"/>
    </source>
</evidence>
<proteinExistence type="predicted"/>
<dbReference type="AlphaFoldDB" id="A0A4P6L441"/>
<dbReference type="RefSeq" id="WP_130189427.1">
    <property type="nucleotide sequence ID" value="NZ_CP035913.1"/>
</dbReference>
<gene>
    <name evidence="1" type="ORF">EWM63_27850</name>
</gene>
<evidence type="ECO:0000313" key="1">
    <source>
        <dbReference type="EMBL" id="QBE66319.1"/>
    </source>
</evidence>
<name>A0A4P6L441_9BURK</name>
<protein>
    <submittedName>
        <fullName evidence="1">Uncharacterized protein</fullName>
    </submittedName>
</protein>
<dbReference type="KEGG" id="plue:EWM63_27850"/>
<sequence>MSRYTYVITERGREQGGGWRLSLQENDENVGRRDFLVLPADRVAAEIWWAMLCEAERRFWFALNNADLPVGPYETYLLAESYAEAKRIGEEWISFH</sequence>
<organism evidence="1 2">
    <name type="scientific">Pseudoduganella lutea</name>
    <dbReference type="NCBI Taxonomy" id="321985"/>
    <lineage>
        <taxon>Bacteria</taxon>
        <taxon>Pseudomonadati</taxon>
        <taxon>Pseudomonadota</taxon>
        <taxon>Betaproteobacteria</taxon>
        <taxon>Burkholderiales</taxon>
        <taxon>Oxalobacteraceae</taxon>
        <taxon>Telluria group</taxon>
        <taxon>Pseudoduganella</taxon>
    </lineage>
</organism>
<keyword evidence="2" id="KW-1185">Reference proteome</keyword>
<dbReference type="EMBL" id="CP035913">
    <property type="protein sequence ID" value="QBE66319.1"/>
    <property type="molecule type" value="Genomic_DNA"/>
</dbReference>